<dbReference type="EMBL" id="CP053540">
    <property type="protein sequence ID" value="WOB45470.1"/>
    <property type="molecule type" value="Genomic_DNA"/>
</dbReference>
<dbReference type="AlphaFoldDB" id="A0AA96YEL8"/>
<feature type="transmembrane region" description="Helical" evidence="1">
    <location>
        <begin position="311"/>
        <end position="331"/>
    </location>
</feature>
<keyword evidence="1" id="KW-0812">Transmembrane</keyword>
<keyword evidence="1" id="KW-0472">Membrane</keyword>
<name>A0AA96YEL8_9CYAN</name>
<gene>
    <name evidence="2" type="ORF">HNI00_21795</name>
</gene>
<dbReference type="RefSeq" id="WP_316789459.1">
    <property type="nucleotide sequence ID" value="NZ_CP053540.1"/>
</dbReference>
<reference evidence="2" key="1">
    <citation type="submission" date="2020-05" db="EMBL/GenBank/DDBJ databases">
        <authorList>
            <person name="Zhu T."/>
            <person name="Keshari N."/>
            <person name="Lu X."/>
        </authorList>
    </citation>
    <scope>NUCLEOTIDE SEQUENCE</scope>
    <source>
        <strain evidence="2">NK1-22</strain>
    </source>
</reference>
<feature type="transmembrane region" description="Helical" evidence="1">
    <location>
        <begin position="269"/>
        <end position="291"/>
    </location>
</feature>
<organism evidence="2">
    <name type="scientific">Thermoleptolyngbya oregonensis NK1-22</name>
    <dbReference type="NCBI Taxonomy" id="2547457"/>
    <lineage>
        <taxon>Bacteria</taxon>
        <taxon>Bacillati</taxon>
        <taxon>Cyanobacteriota</taxon>
        <taxon>Cyanophyceae</taxon>
        <taxon>Oculatellales</taxon>
        <taxon>Oculatellaceae</taxon>
        <taxon>Thermoleptolyngbya</taxon>
    </lineage>
</organism>
<proteinExistence type="predicted"/>
<protein>
    <submittedName>
        <fullName evidence="2">Alpha/beta hydrolase</fullName>
    </submittedName>
</protein>
<evidence type="ECO:0000313" key="2">
    <source>
        <dbReference type="EMBL" id="WOB45470.1"/>
    </source>
</evidence>
<dbReference type="KEGG" id="tog:HNI00_21795"/>
<dbReference type="InterPro" id="IPR010297">
    <property type="entry name" value="DUF900_hydrolase"/>
</dbReference>
<dbReference type="InterPro" id="IPR029058">
    <property type="entry name" value="AB_hydrolase_fold"/>
</dbReference>
<dbReference type="SUPFAM" id="SSF53474">
    <property type="entry name" value="alpha/beta-Hydrolases"/>
    <property type="match status" value="1"/>
</dbReference>
<feature type="transmembrane region" description="Helical" evidence="1">
    <location>
        <begin position="385"/>
        <end position="405"/>
    </location>
</feature>
<keyword evidence="2" id="KW-0378">Hydrolase</keyword>
<sequence>MGATQLEEALPYRWAESPAGREACANDQRWLGGIVANAAPFSDWWAKARIVQLAYEPMYGADPAVYQGKADPGAIADALHNELKTHAQAFDWAQCQERYPGFCRLVDEEYVIKTLNHWKRREFTKAIGRNFEVYRYLGQEGKQGECGEWCTQNTFLVVSTASVSLAVERSLPNPKLFRPLFNVDELAEIIHQRNIRALTLRTHGYANPAGGFYKFLSDEANYLFAKPKPGGEPTDTLGEEHLYIGYHWPSEQPVFNRGLIRDSISNLEILMKFLGSLLLLSFIPSVVLIGLTELAEKIDLVRDVGPQWHLAIAAGVFFLWLSLLMLLRSVVYQRDRYRAIHYGAPDLAEFFWRLDKSLKRLMLQDMGLPERDERVQLALKRSRKLVNLIGHSMGGLVLVNVLRVLSDRFGKDDQESNDDGLGDCLKLGKLILASPDIPLELLREGRNNYVRSAIRRCEQIYLMSSDRDIVLRYLSTLGNWFSEPSVEMSGLRLGNVFLPPNPEKEIQKTPRRKRRREQLKILLIRGAILTRQAVRPTSAYDLFENFSYLDCSKMKGVNAVALDLNPFTAIPIDAINTFFYLTGRIDVHGGYFFTYTPTFKLLPFLMQVTAPSEEDVRHELDRFDERDTIRFLYRAIPTPGSVDIDTSVVESDEQSDIAIGSSEAP</sequence>
<evidence type="ECO:0000256" key="1">
    <source>
        <dbReference type="SAM" id="Phobius"/>
    </source>
</evidence>
<dbReference type="GO" id="GO:0016787">
    <property type="term" value="F:hydrolase activity"/>
    <property type="evidence" value="ECO:0007669"/>
    <property type="project" value="UniProtKB-KW"/>
</dbReference>
<keyword evidence="1" id="KW-1133">Transmembrane helix</keyword>
<dbReference type="Pfam" id="PF05990">
    <property type="entry name" value="DUF900"/>
    <property type="match status" value="1"/>
</dbReference>
<accession>A0AA96YEL8</accession>